<organism evidence="1 2">
    <name type="scientific">Petrolisthes cinctipes</name>
    <name type="common">Flat porcelain crab</name>
    <dbReference type="NCBI Taxonomy" id="88211"/>
    <lineage>
        <taxon>Eukaryota</taxon>
        <taxon>Metazoa</taxon>
        <taxon>Ecdysozoa</taxon>
        <taxon>Arthropoda</taxon>
        <taxon>Crustacea</taxon>
        <taxon>Multicrustacea</taxon>
        <taxon>Malacostraca</taxon>
        <taxon>Eumalacostraca</taxon>
        <taxon>Eucarida</taxon>
        <taxon>Decapoda</taxon>
        <taxon>Pleocyemata</taxon>
        <taxon>Anomura</taxon>
        <taxon>Galatheoidea</taxon>
        <taxon>Porcellanidae</taxon>
        <taxon>Petrolisthes</taxon>
    </lineage>
</organism>
<sequence length="82" mass="9153">MYCMTRFPTPVVITFDWFTLHCTNLTLLSSVTYLTPATLHHTCHGFTQGVYRPGTALQKTVDHEKKTSPGRNVLGAFVPANL</sequence>
<dbReference type="Proteomes" id="UP001286313">
    <property type="component" value="Unassembled WGS sequence"/>
</dbReference>
<proteinExistence type="predicted"/>
<protein>
    <submittedName>
        <fullName evidence="1">Uncharacterized protein</fullName>
    </submittedName>
</protein>
<comment type="caution">
    <text evidence="1">The sequence shown here is derived from an EMBL/GenBank/DDBJ whole genome shotgun (WGS) entry which is preliminary data.</text>
</comment>
<keyword evidence="2" id="KW-1185">Reference proteome</keyword>
<accession>A0AAE1KGA9</accession>
<evidence type="ECO:0000313" key="1">
    <source>
        <dbReference type="EMBL" id="KAK3871868.1"/>
    </source>
</evidence>
<dbReference type="AlphaFoldDB" id="A0AAE1KGA9"/>
<evidence type="ECO:0000313" key="2">
    <source>
        <dbReference type="Proteomes" id="UP001286313"/>
    </source>
</evidence>
<gene>
    <name evidence="1" type="ORF">Pcinc_023026</name>
</gene>
<reference evidence="1" key="1">
    <citation type="submission" date="2023-10" db="EMBL/GenBank/DDBJ databases">
        <title>Genome assemblies of two species of porcelain crab, Petrolisthes cinctipes and Petrolisthes manimaculis (Anomura: Porcellanidae).</title>
        <authorList>
            <person name="Angst P."/>
        </authorList>
    </citation>
    <scope>NUCLEOTIDE SEQUENCE</scope>
    <source>
        <strain evidence="1">PB745_01</strain>
        <tissue evidence="1">Gill</tissue>
    </source>
</reference>
<name>A0AAE1KGA9_PETCI</name>
<dbReference type="EMBL" id="JAWQEG010002457">
    <property type="protein sequence ID" value="KAK3871868.1"/>
    <property type="molecule type" value="Genomic_DNA"/>
</dbReference>